<dbReference type="SUPFAM" id="SSF53474">
    <property type="entry name" value="alpha/beta-Hydrolases"/>
    <property type="match status" value="1"/>
</dbReference>
<reference evidence="2 3" key="1">
    <citation type="submission" date="2016-10" db="EMBL/GenBank/DDBJ databases">
        <authorList>
            <person name="de Groot N.N."/>
        </authorList>
    </citation>
    <scope>NUCLEOTIDE SEQUENCE [LARGE SCALE GENOMIC DNA]</scope>
    <source>
        <strain evidence="2 3">DSM 25186</strain>
    </source>
</reference>
<feature type="domain" description="Phospholipase/carboxylesterase/thioesterase" evidence="1">
    <location>
        <begin position="24"/>
        <end position="176"/>
    </location>
</feature>
<accession>A0A1G8Y0Q1</accession>
<dbReference type="RefSeq" id="WP_089678638.1">
    <property type="nucleotide sequence ID" value="NZ_FNFO01000001.1"/>
</dbReference>
<dbReference type="AlphaFoldDB" id="A0A1G8Y0Q1"/>
<dbReference type="Gene3D" id="3.40.50.1820">
    <property type="entry name" value="alpha/beta hydrolase"/>
    <property type="match status" value="1"/>
</dbReference>
<protein>
    <submittedName>
        <fullName evidence="2">Predicted esterase</fullName>
    </submittedName>
</protein>
<keyword evidence="3" id="KW-1185">Reference proteome</keyword>
<evidence type="ECO:0000259" key="1">
    <source>
        <dbReference type="Pfam" id="PF02230"/>
    </source>
</evidence>
<dbReference type="Pfam" id="PF02230">
    <property type="entry name" value="Abhydrolase_2"/>
    <property type="match status" value="1"/>
</dbReference>
<evidence type="ECO:0000313" key="3">
    <source>
        <dbReference type="Proteomes" id="UP000198510"/>
    </source>
</evidence>
<dbReference type="STRING" id="1075417.SAMN05421823_101535"/>
<dbReference type="InterPro" id="IPR003140">
    <property type="entry name" value="PLipase/COase/thioEstase"/>
</dbReference>
<proteinExistence type="predicted"/>
<gene>
    <name evidence="2" type="ORF">SAMN05421823_101535</name>
</gene>
<dbReference type="InterPro" id="IPR029058">
    <property type="entry name" value="AB_hydrolase_fold"/>
</dbReference>
<dbReference type="EMBL" id="FNFO01000001">
    <property type="protein sequence ID" value="SDJ96373.1"/>
    <property type="molecule type" value="Genomic_DNA"/>
</dbReference>
<dbReference type="Proteomes" id="UP000198510">
    <property type="component" value="Unassembled WGS sequence"/>
</dbReference>
<evidence type="ECO:0000313" key="2">
    <source>
        <dbReference type="EMBL" id="SDJ96373.1"/>
    </source>
</evidence>
<dbReference type="GO" id="GO:0016787">
    <property type="term" value="F:hydrolase activity"/>
    <property type="evidence" value="ECO:0007669"/>
    <property type="project" value="InterPro"/>
</dbReference>
<organism evidence="2 3">
    <name type="scientific">Catalinimonas alkaloidigena</name>
    <dbReference type="NCBI Taxonomy" id="1075417"/>
    <lineage>
        <taxon>Bacteria</taxon>
        <taxon>Pseudomonadati</taxon>
        <taxon>Bacteroidota</taxon>
        <taxon>Cytophagia</taxon>
        <taxon>Cytophagales</taxon>
        <taxon>Catalimonadaceae</taxon>
        <taxon>Catalinimonas</taxon>
    </lineage>
</organism>
<name>A0A1G8Y0Q1_9BACT</name>
<dbReference type="OrthoDB" id="595091at2"/>
<sequence length="212" mass="23921">MQTHHLAVTKTARYTTLGSLSDQTQEVWFVCHGYGQLAPYFIRHFQALDDGTRFIVAPEALSRFYLEGVSGRVGATWMTREDRLHDIQDYTQYLTSLYKHLLEGLSVSTRITLLGFSQGAATACRWVATGQVHVDRLILWAGQFPPDIDMMPAPEALEGKELVLVTGRTDAYITPEVLQEQHALLERRGLPYRHIWFSGGHTIDADTLCTLV</sequence>